<accession>A0A6M1STI2</accession>
<keyword evidence="1" id="KW-0472">Membrane</keyword>
<dbReference type="EMBL" id="JAALLT010000001">
    <property type="protein sequence ID" value="NGP75456.1"/>
    <property type="molecule type" value="Genomic_DNA"/>
</dbReference>
<keyword evidence="1" id="KW-0812">Transmembrane</keyword>
<evidence type="ECO:0000313" key="2">
    <source>
        <dbReference type="EMBL" id="NGP75456.1"/>
    </source>
</evidence>
<comment type="caution">
    <text evidence="2">The sequence shown here is derived from an EMBL/GenBank/DDBJ whole genome shotgun (WGS) entry which is preliminary data.</text>
</comment>
<keyword evidence="3" id="KW-1185">Reference proteome</keyword>
<gene>
    <name evidence="2" type="ORF">G3570_02345</name>
</gene>
<evidence type="ECO:0000256" key="1">
    <source>
        <dbReference type="SAM" id="Phobius"/>
    </source>
</evidence>
<evidence type="ECO:0000313" key="3">
    <source>
        <dbReference type="Proteomes" id="UP000473278"/>
    </source>
</evidence>
<dbReference type="RefSeq" id="WP_165138775.1">
    <property type="nucleotide sequence ID" value="NZ_JAALLT010000001.1"/>
</dbReference>
<protein>
    <submittedName>
        <fullName evidence="2">Uncharacterized protein</fullName>
    </submittedName>
</protein>
<proteinExistence type="predicted"/>
<name>A0A6M1STI2_9BACT</name>
<feature type="transmembrane region" description="Helical" evidence="1">
    <location>
        <begin position="34"/>
        <end position="53"/>
    </location>
</feature>
<organism evidence="2 3">
    <name type="scientific">Halalkalibaculum roseum</name>
    <dbReference type="NCBI Taxonomy" id="2709311"/>
    <lineage>
        <taxon>Bacteria</taxon>
        <taxon>Pseudomonadati</taxon>
        <taxon>Balneolota</taxon>
        <taxon>Balneolia</taxon>
        <taxon>Balneolales</taxon>
        <taxon>Balneolaceae</taxon>
        <taxon>Halalkalibaculum</taxon>
    </lineage>
</organism>
<dbReference type="AlphaFoldDB" id="A0A6M1STI2"/>
<sequence length="56" mass="5947">MTTTAVRGYCGKAKLVATNVEEHLIPANYFQNNISIPPAAFLIGMPMAGLLLAGQK</sequence>
<reference evidence="2 3" key="1">
    <citation type="submission" date="2020-02" db="EMBL/GenBank/DDBJ databases">
        <title>Balneolaceae bacterium YR4-1, complete genome.</title>
        <authorList>
            <person name="Li Y."/>
            <person name="Wu S."/>
        </authorList>
    </citation>
    <scope>NUCLEOTIDE SEQUENCE [LARGE SCALE GENOMIC DNA]</scope>
    <source>
        <strain evidence="2 3">YR4-1</strain>
    </source>
</reference>
<dbReference type="Proteomes" id="UP000473278">
    <property type="component" value="Unassembled WGS sequence"/>
</dbReference>
<keyword evidence="1" id="KW-1133">Transmembrane helix</keyword>